<protein>
    <submittedName>
        <fullName evidence="1">Uncharacterized protein</fullName>
    </submittedName>
</protein>
<accession>A0A1V6M0A8</accession>
<evidence type="ECO:0000313" key="1">
    <source>
        <dbReference type="EMBL" id="OQD45842.1"/>
    </source>
</evidence>
<proteinExistence type="predicted"/>
<organism evidence="1 2">
    <name type="scientific">Candidatus Brocadia sapporoensis</name>
    <dbReference type="NCBI Taxonomy" id="392547"/>
    <lineage>
        <taxon>Bacteria</taxon>
        <taxon>Pseudomonadati</taxon>
        <taxon>Planctomycetota</taxon>
        <taxon>Candidatus Brocadiia</taxon>
        <taxon>Candidatus Brocadiales</taxon>
        <taxon>Candidatus Brocadiaceae</taxon>
        <taxon>Candidatus Brocadia</taxon>
    </lineage>
</organism>
<reference evidence="1 2" key="1">
    <citation type="journal article" date="2016" name="Genome Announc.">
        <title>Draft Genome Sequence of the Anaerobic Ammonium-Oxidizing Bacterium 'Candidatus Brocadia sp. 40'.</title>
        <authorList>
            <person name="Ali M."/>
            <person name="Haroon M.F."/>
            <person name="Narita Y."/>
            <person name="Zhang L."/>
            <person name="Rangel Shaw D."/>
            <person name="Okabe S."/>
            <person name="Saikaly P.E."/>
        </authorList>
    </citation>
    <scope>NUCLEOTIDE SEQUENCE [LARGE SCALE GENOMIC DNA]</scope>
    <source>
        <strain evidence="1 2">40</strain>
    </source>
</reference>
<name>A0A1V6M0A8_9BACT</name>
<evidence type="ECO:0000313" key="2">
    <source>
        <dbReference type="Proteomes" id="UP000242219"/>
    </source>
</evidence>
<keyword evidence="2" id="KW-1185">Reference proteome</keyword>
<dbReference type="Proteomes" id="UP000242219">
    <property type="component" value="Unassembled WGS sequence"/>
</dbReference>
<dbReference type="SUPFAM" id="SSF56935">
    <property type="entry name" value="Porins"/>
    <property type="match status" value="1"/>
</dbReference>
<dbReference type="AlphaFoldDB" id="A0A1V6M0A8"/>
<gene>
    <name evidence="1" type="ORF">BIY37_06190</name>
</gene>
<sequence length="402" mass="45714">MNKLIKNIAIFVFLGIVFSADISKIYSSDAGVVPTILDLSDYLSYKYKGFDIGIKSLRVGETFDDNVAFSKKNKINDFITDVGFTVGMNYTGKRRSLSLTSLIINHTYAENSVYDNVSEDLNFGFTNEFSAYDRVSISNVFSHREAPLFSDTNFNSDQFGRPNGRWEYFKNRLNFNYSRDINKQLSASIRYANTMDYYSGINIPGSFSNKPGIVMNYILTPFTSFSLSYDYFDVQFDNNRDALQHEIAANVTKNITKKISVSMSGGVDFIRSFNDEELTKPLFSASIGYEKDANTRMGVSFYKHYGVTPYIADLFDQWNTSASLSRQISERLNYNLSIFYGVGKYVTAGTEQTLKGVTSTFTYDIYKNLFGNFTYSYTDSDYNNSFNGYTRNTFYLGLSAAF</sequence>
<dbReference type="EMBL" id="MJUW02000072">
    <property type="protein sequence ID" value="OQD45842.1"/>
    <property type="molecule type" value="Genomic_DNA"/>
</dbReference>
<comment type="caution">
    <text evidence="1">The sequence shown here is derived from an EMBL/GenBank/DDBJ whole genome shotgun (WGS) entry which is preliminary data.</text>
</comment>
<dbReference type="RefSeq" id="WP_070066957.1">
    <property type="nucleotide sequence ID" value="NZ_MJUW02000072.1"/>
</dbReference>